<proteinExistence type="inferred from homology"/>
<organism evidence="7">
    <name type="scientific">Spodoptera frugiperda</name>
    <name type="common">Fall armyworm</name>
    <dbReference type="NCBI Taxonomy" id="7108"/>
    <lineage>
        <taxon>Eukaryota</taxon>
        <taxon>Metazoa</taxon>
        <taxon>Ecdysozoa</taxon>
        <taxon>Arthropoda</taxon>
        <taxon>Hexapoda</taxon>
        <taxon>Insecta</taxon>
        <taxon>Pterygota</taxon>
        <taxon>Neoptera</taxon>
        <taxon>Endopterygota</taxon>
        <taxon>Lepidoptera</taxon>
        <taxon>Glossata</taxon>
        <taxon>Ditrysia</taxon>
        <taxon>Noctuoidea</taxon>
        <taxon>Noctuidae</taxon>
        <taxon>Amphipyrinae</taxon>
        <taxon>Spodoptera</taxon>
    </lineage>
</organism>
<dbReference type="GeneID" id="118276273"/>
<dbReference type="GO" id="GO:0000175">
    <property type="term" value="F:3'-5'-RNA exonuclease activity"/>
    <property type="evidence" value="ECO:0007669"/>
    <property type="project" value="InterPro"/>
</dbReference>
<dbReference type="GO" id="GO:0005739">
    <property type="term" value="C:mitochondrion"/>
    <property type="evidence" value="ECO:0007669"/>
    <property type="project" value="TreeGrafter"/>
</dbReference>
<evidence type="ECO:0000256" key="2">
    <source>
        <dbReference type="ARBA" id="ARBA00022722"/>
    </source>
</evidence>
<dbReference type="InterPro" id="IPR022894">
    <property type="entry name" value="Oligoribonuclease"/>
</dbReference>
<evidence type="ECO:0000259" key="6">
    <source>
        <dbReference type="SMART" id="SM00479"/>
    </source>
</evidence>
<dbReference type="OrthoDB" id="270189at2759"/>
<dbReference type="Pfam" id="PF00929">
    <property type="entry name" value="RNase_T"/>
    <property type="match status" value="1"/>
</dbReference>
<evidence type="ECO:0000256" key="3">
    <source>
        <dbReference type="ARBA" id="ARBA00022801"/>
    </source>
</evidence>
<dbReference type="CDD" id="cd06135">
    <property type="entry name" value="Orn"/>
    <property type="match status" value="1"/>
</dbReference>
<protein>
    <recommendedName>
        <fullName evidence="5">Probable oligoribonuclease</fullName>
    </recommendedName>
</protein>
<dbReference type="PANTHER" id="PTHR11046">
    <property type="entry name" value="OLIGORIBONUCLEASE, MITOCHONDRIAL"/>
    <property type="match status" value="1"/>
</dbReference>
<reference evidence="7" key="1">
    <citation type="submission" date="2016-07" db="EMBL/GenBank/DDBJ databases">
        <authorList>
            <person name="Bretaudeau A."/>
        </authorList>
    </citation>
    <scope>NUCLEOTIDE SEQUENCE</scope>
    <source>
        <strain evidence="7">Rice</strain>
        <tissue evidence="7">Whole body</tissue>
    </source>
</reference>
<dbReference type="HAMAP" id="MF_00045">
    <property type="entry name" value="Oligoribonuclease"/>
    <property type="match status" value="1"/>
</dbReference>
<dbReference type="FunFam" id="3.30.420.10:FF:000003">
    <property type="entry name" value="Oligoribonuclease"/>
    <property type="match status" value="1"/>
</dbReference>
<reference evidence="9" key="2">
    <citation type="submission" date="2025-04" db="UniProtKB">
        <authorList>
            <consortium name="RefSeq"/>
        </authorList>
    </citation>
    <scope>IDENTIFICATION</scope>
    <source>
        <tissue evidence="9">Whole larval tissue</tissue>
    </source>
</reference>
<dbReference type="EMBL" id="ODYU01001652">
    <property type="protein sequence ID" value="SOQ38178.1"/>
    <property type="molecule type" value="Genomic_DNA"/>
</dbReference>
<evidence type="ECO:0000313" key="7">
    <source>
        <dbReference type="EMBL" id="SOQ38178.1"/>
    </source>
</evidence>
<evidence type="ECO:0000313" key="9">
    <source>
        <dbReference type="RefSeq" id="XP_035450419.1"/>
    </source>
</evidence>
<feature type="domain" description="Exonuclease" evidence="6">
    <location>
        <begin position="40"/>
        <end position="214"/>
    </location>
</feature>
<evidence type="ECO:0000256" key="5">
    <source>
        <dbReference type="ARBA" id="ARBA00072681"/>
    </source>
</evidence>
<dbReference type="NCBIfam" id="NF003765">
    <property type="entry name" value="PRK05359.1"/>
    <property type="match status" value="1"/>
</dbReference>
<dbReference type="Gene3D" id="3.30.420.10">
    <property type="entry name" value="Ribonuclease H-like superfamily/Ribonuclease H"/>
    <property type="match status" value="1"/>
</dbReference>
<dbReference type="GO" id="GO:0003676">
    <property type="term" value="F:nucleic acid binding"/>
    <property type="evidence" value="ECO:0007669"/>
    <property type="project" value="InterPro"/>
</dbReference>
<keyword evidence="3" id="KW-0378">Hydrolase</keyword>
<dbReference type="PANTHER" id="PTHR11046:SF0">
    <property type="entry name" value="OLIGORIBONUCLEASE, MITOCHONDRIAL"/>
    <property type="match status" value="1"/>
</dbReference>
<dbReference type="InterPro" id="IPR012337">
    <property type="entry name" value="RNaseH-like_sf"/>
</dbReference>
<sequence length="223" mass="25632">MNIVRWYLKPSFVKQLTKPVGLLSNIVTMSSSAVSSAAKRIVWVDLEMTGLNVEKDHILEIACVVTDDDLNIVAKGPNIVINQPDSILNEMNDWCIAQHGESGLTEASRQSKISLKDAEQQVLDFVKSHAPEKKCPLGGNSVYMDRLFLRKYMPVLDNYLHYRIIDVSSIKELAKRWYQKEYSLMPMKKFKHRSIDDILESIEELKYFKRHIFKATDKLQTAV</sequence>
<dbReference type="RefSeq" id="XP_035450419.1">
    <property type="nucleotide sequence ID" value="XM_035594526.2"/>
</dbReference>
<dbReference type="InterPro" id="IPR036397">
    <property type="entry name" value="RNaseH_sf"/>
</dbReference>
<keyword evidence="4" id="KW-0269">Exonuclease</keyword>
<dbReference type="InterPro" id="IPR013520">
    <property type="entry name" value="Ribonucl_H"/>
</dbReference>
<keyword evidence="8" id="KW-1185">Reference proteome</keyword>
<dbReference type="AlphaFoldDB" id="A0A2H1VBG2"/>
<keyword evidence="2" id="KW-0540">Nuclease</keyword>
<dbReference type="SMART" id="SM00479">
    <property type="entry name" value="EXOIII"/>
    <property type="match status" value="1"/>
</dbReference>
<accession>A0A2H1VBG2</accession>
<dbReference type="Proteomes" id="UP000829999">
    <property type="component" value="Chromosome 31"/>
</dbReference>
<evidence type="ECO:0000313" key="8">
    <source>
        <dbReference type="Proteomes" id="UP000829999"/>
    </source>
</evidence>
<evidence type="ECO:0000256" key="1">
    <source>
        <dbReference type="ARBA" id="ARBA00009921"/>
    </source>
</evidence>
<evidence type="ECO:0000256" key="4">
    <source>
        <dbReference type="ARBA" id="ARBA00022839"/>
    </source>
</evidence>
<dbReference type="SUPFAM" id="SSF53098">
    <property type="entry name" value="Ribonuclease H-like"/>
    <property type="match status" value="1"/>
</dbReference>
<comment type="similarity">
    <text evidence="1">Belongs to the oligoribonuclease family.</text>
</comment>
<name>A0A2H1VBG2_SPOFR</name>
<gene>
    <name evidence="9" type="primary">LOC118276273</name>
    <name evidence="7" type="ORF">SFRICE_006080</name>
</gene>